<gene>
    <name evidence="2" type="ORF">POCTA_138.1.T0290099</name>
</gene>
<accession>A0A8S1TTL3</accession>
<evidence type="ECO:0000256" key="1">
    <source>
        <dbReference type="SAM" id="Coils"/>
    </source>
</evidence>
<name>A0A8S1TTL3_PAROT</name>
<keyword evidence="1" id="KW-0175">Coiled coil</keyword>
<proteinExistence type="predicted"/>
<dbReference type="OrthoDB" id="313556at2759"/>
<evidence type="ECO:0000313" key="2">
    <source>
        <dbReference type="EMBL" id="CAD8154319.1"/>
    </source>
</evidence>
<sequence>MKLDEIKKCFNSENHYKQTKQIKDYILENNTEITKAAIQAVGSILEDTKSLPIQKVLSTRLVKEIMDYHIALVIEKVQIKIIPIYEQILISYCEKGQKPKQYFSDQPDEQLMVLSNTFIRLISESVFVWNIWHPFIEGQQSAYSRVYNILVAKGLQFPKLFYFNSQKVKEFYVHSKEQMHNSPFVYSNNIQPDFFYIKKRLDINQFQQSDLIIIRNELLSLKNSDLNSSQEKFIKNFEIAYKDFEKTQRFDELQITIQSICLEFDDEVFDKQAAIDAFQKRFQSNQSNFTPSKLHVGAGGYSTDKISQFLSHGSMSSQNSSPNNNQKQQLQILNEKNRRIEQLLLENSLLQKQIKNFEDQIHTLKQNLSQNNE</sequence>
<organism evidence="2 3">
    <name type="scientific">Paramecium octaurelia</name>
    <dbReference type="NCBI Taxonomy" id="43137"/>
    <lineage>
        <taxon>Eukaryota</taxon>
        <taxon>Sar</taxon>
        <taxon>Alveolata</taxon>
        <taxon>Ciliophora</taxon>
        <taxon>Intramacronucleata</taxon>
        <taxon>Oligohymenophorea</taxon>
        <taxon>Peniculida</taxon>
        <taxon>Parameciidae</taxon>
        <taxon>Paramecium</taxon>
    </lineage>
</organism>
<keyword evidence="3" id="KW-1185">Reference proteome</keyword>
<protein>
    <submittedName>
        <fullName evidence="2">Uncharacterized protein</fullName>
    </submittedName>
</protein>
<dbReference type="OMA" id="FNSENHY"/>
<dbReference type="Proteomes" id="UP000683925">
    <property type="component" value="Unassembled WGS sequence"/>
</dbReference>
<reference evidence="2" key="1">
    <citation type="submission" date="2021-01" db="EMBL/GenBank/DDBJ databases">
        <authorList>
            <consortium name="Genoscope - CEA"/>
            <person name="William W."/>
        </authorList>
    </citation>
    <scope>NUCLEOTIDE SEQUENCE</scope>
</reference>
<dbReference type="AlphaFoldDB" id="A0A8S1TTL3"/>
<feature type="coiled-coil region" evidence="1">
    <location>
        <begin position="323"/>
        <end position="367"/>
    </location>
</feature>
<evidence type="ECO:0000313" key="3">
    <source>
        <dbReference type="Proteomes" id="UP000683925"/>
    </source>
</evidence>
<comment type="caution">
    <text evidence="2">The sequence shown here is derived from an EMBL/GenBank/DDBJ whole genome shotgun (WGS) entry which is preliminary data.</text>
</comment>
<dbReference type="EMBL" id="CAJJDP010000029">
    <property type="protein sequence ID" value="CAD8154319.1"/>
    <property type="molecule type" value="Genomic_DNA"/>
</dbReference>